<dbReference type="GO" id="GO:0015031">
    <property type="term" value="P:protein transport"/>
    <property type="evidence" value="ECO:0007669"/>
    <property type="project" value="UniProtKB-KW"/>
</dbReference>
<evidence type="ECO:0000256" key="5">
    <source>
        <dbReference type="SAM" id="MobiDB-lite"/>
    </source>
</evidence>
<evidence type="ECO:0000256" key="2">
    <source>
        <dbReference type="ARBA" id="ARBA00022448"/>
    </source>
</evidence>
<accession>B6K878</accession>
<dbReference type="HOGENOM" id="CLU_375595_0_0_1"/>
<dbReference type="eggNOG" id="ENOG502RS09">
    <property type="taxonomic scope" value="Eukaryota"/>
</dbReference>
<evidence type="ECO:0000313" key="7">
    <source>
        <dbReference type="EMBL" id="EEB09732.1"/>
    </source>
</evidence>
<dbReference type="RefSeq" id="XP_002176025.1">
    <property type="nucleotide sequence ID" value="XM_002175989.2"/>
</dbReference>
<protein>
    <submittedName>
        <fullName evidence="7">Secretory pathway protein Sec39</fullName>
    </submittedName>
</protein>
<evidence type="ECO:0000313" key="9">
    <source>
        <dbReference type="Proteomes" id="UP000001744"/>
    </source>
</evidence>
<feature type="region of interest" description="Disordered" evidence="5">
    <location>
        <begin position="687"/>
        <end position="715"/>
    </location>
</feature>
<dbReference type="Proteomes" id="UP000001744">
    <property type="component" value="Unassembled WGS sequence"/>
</dbReference>
<evidence type="ECO:0000256" key="1">
    <source>
        <dbReference type="ARBA" id="ARBA00004240"/>
    </source>
</evidence>
<organism evidence="7 9">
    <name type="scientific">Schizosaccharomyces japonicus (strain yFS275 / FY16936)</name>
    <name type="common">Fission yeast</name>
    <dbReference type="NCBI Taxonomy" id="402676"/>
    <lineage>
        <taxon>Eukaryota</taxon>
        <taxon>Fungi</taxon>
        <taxon>Dikarya</taxon>
        <taxon>Ascomycota</taxon>
        <taxon>Taphrinomycotina</taxon>
        <taxon>Schizosaccharomycetes</taxon>
        <taxon>Schizosaccharomycetales</taxon>
        <taxon>Schizosaccharomycetaceae</taxon>
        <taxon>Schizosaccharomyces</taxon>
    </lineage>
</organism>
<keyword evidence="2" id="KW-0813">Transport</keyword>
<keyword evidence="4" id="KW-0653">Protein transport</keyword>
<dbReference type="GO" id="GO:0005783">
    <property type="term" value="C:endoplasmic reticulum"/>
    <property type="evidence" value="ECO:0007669"/>
    <property type="project" value="UniProtKB-SubCell"/>
</dbReference>
<feature type="domain" description="Sec39" evidence="6">
    <location>
        <begin position="21"/>
        <end position="676"/>
    </location>
</feature>
<keyword evidence="3" id="KW-0256">Endoplasmic reticulum</keyword>
<dbReference type="VEuPathDB" id="FungiDB:SJAG_04956"/>
<evidence type="ECO:0000259" key="6">
    <source>
        <dbReference type="Pfam" id="PF08314"/>
    </source>
</evidence>
<dbReference type="GeneID" id="7050387"/>
<name>B6K878_SCHJY</name>
<dbReference type="OMA" id="GMKRAYD"/>
<sequence>METTKISCDELSVSQNLLYLVQCLVNGDIANARRLSQFLKLNFNTWLYLMNKYIPEVAPLKSYLGYLNEIDYNTALKEPVSFELQCSEVPMDELCQLRLKNLHLDNLDELQKPSDLSEFYISRASQIMSVTNLVELADSLTSNDDVPVTVSIWNKEKLGLLKKLRTYSSSDLKLEDLGQMSIRDIVSLCFPNMNTSNCVDIMDIIIKDAISSNSSKQEALAFVWEKLLQHTKTEGLEVIAHLLELWKVEEDIFRKLSQVAIASCYVWNDSTPETCSFIHDIVRCIEEHIPFDEDAFLMLDEEPQFQSKDLLKDDNKLTTSSPAAINYLLALTDVVGFCREFSVFPVPSVRIGLQMCFSNEDMQMTFLKRLITSNQHWSTKRSEADWSYLLLTMLEFQRRRVLFTKLSPDTLRLQVLYHMLILMKFSTIRTMTSMFEIEKLPTEGALRCMEDAFFHFYDKCNAASRNTAHTEAAASVLDTFREHKDLCERRQSLSALLKVFELLRELQAPSFVRDLRSEDTTKTDIHVLIPSLLKTHVKAYKALDNVLALGVELLKLRGEFQYENPLNQIQDLTLYVARLCIEASLQATDLVCAREYLNDHIEPLAEKSPKAKDLYWRTAYDIGKCPAITATAREVRSDMLQLAIAKAPKDMLPEIFDYWTQFEEENDTAANMKEKDIEDDYVDDFEWPVDEDDDDEPIYRNQPEKTNSSRHNNVRENIADKVTSTLTNGIGWVLGVPRE</sequence>
<dbReference type="PANTHER" id="PTHR40787:SF3">
    <property type="entry name" value="PROTEIN TRANSPORT PROTEIN SEC39"/>
    <property type="match status" value="1"/>
</dbReference>
<dbReference type="GO" id="GO:0006890">
    <property type="term" value="P:retrograde vesicle-mediated transport, Golgi to endoplasmic reticulum"/>
    <property type="evidence" value="ECO:0007669"/>
    <property type="project" value="InterPro"/>
</dbReference>
<dbReference type="AlphaFoldDB" id="B6K878"/>
<dbReference type="EMBL" id="KE651167">
    <property type="protein sequence ID" value="EEB09732.1"/>
    <property type="molecule type" value="Genomic_DNA"/>
</dbReference>
<reference evidence="7 9" key="1">
    <citation type="journal article" date="2011" name="Science">
        <title>Comparative functional genomics of the fission yeasts.</title>
        <authorList>
            <person name="Rhind N."/>
            <person name="Chen Z."/>
            <person name="Yassour M."/>
            <person name="Thompson D.A."/>
            <person name="Haas B.J."/>
            <person name="Habib N."/>
            <person name="Wapinski I."/>
            <person name="Roy S."/>
            <person name="Lin M.F."/>
            <person name="Heiman D.I."/>
            <person name="Young S.K."/>
            <person name="Furuya K."/>
            <person name="Guo Y."/>
            <person name="Pidoux A."/>
            <person name="Chen H.M."/>
            <person name="Robbertse B."/>
            <person name="Goldberg J.M."/>
            <person name="Aoki K."/>
            <person name="Bayne E.H."/>
            <person name="Berlin A.M."/>
            <person name="Desjardins C.A."/>
            <person name="Dobbs E."/>
            <person name="Dukaj L."/>
            <person name="Fan L."/>
            <person name="FitzGerald M.G."/>
            <person name="French C."/>
            <person name="Gujja S."/>
            <person name="Hansen K."/>
            <person name="Keifenheim D."/>
            <person name="Levin J.Z."/>
            <person name="Mosher R.A."/>
            <person name="Mueller C.A."/>
            <person name="Pfiffner J."/>
            <person name="Priest M."/>
            <person name="Russ C."/>
            <person name="Smialowska A."/>
            <person name="Swoboda P."/>
            <person name="Sykes S.M."/>
            <person name="Vaughn M."/>
            <person name="Vengrova S."/>
            <person name="Yoder R."/>
            <person name="Zeng Q."/>
            <person name="Allshire R."/>
            <person name="Baulcombe D."/>
            <person name="Birren B.W."/>
            <person name="Brown W."/>
            <person name="Ekwall K."/>
            <person name="Kellis M."/>
            <person name="Leatherwood J."/>
            <person name="Levin H."/>
            <person name="Margalit H."/>
            <person name="Martienssen R."/>
            <person name="Nieduszynski C.A."/>
            <person name="Spatafora J.W."/>
            <person name="Friedman N."/>
            <person name="Dalgaard J.Z."/>
            <person name="Baumann P."/>
            <person name="Niki H."/>
            <person name="Regev A."/>
            <person name="Nusbaum C."/>
        </authorList>
    </citation>
    <scope>NUCLEOTIDE SEQUENCE [LARGE SCALE GENOMIC DNA]</scope>
    <source>
        <strain evidence="9">yFS275 / FY16936</strain>
    </source>
</reference>
<proteinExistence type="predicted"/>
<comment type="subcellular location">
    <subcellularLocation>
        <location evidence="1">Endoplasmic reticulum</location>
    </subcellularLocation>
</comment>
<gene>
    <name evidence="8" type="primary">sec39</name>
    <name evidence="7" type="ORF">SJAG_04956</name>
</gene>
<dbReference type="JaponicusDB" id="SJAG_04956">
    <property type="gene designation" value="sec39"/>
</dbReference>
<evidence type="ECO:0000256" key="3">
    <source>
        <dbReference type="ARBA" id="ARBA00022824"/>
    </source>
</evidence>
<dbReference type="Pfam" id="PF08314">
    <property type="entry name" value="Sec39"/>
    <property type="match status" value="1"/>
</dbReference>
<dbReference type="InterPro" id="IPR013244">
    <property type="entry name" value="Sec39_domain"/>
</dbReference>
<feature type="compositionally biased region" description="Acidic residues" evidence="5">
    <location>
        <begin position="687"/>
        <end position="696"/>
    </location>
</feature>
<dbReference type="OrthoDB" id="342024at2759"/>
<keyword evidence="9" id="KW-1185">Reference proteome</keyword>
<evidence type="ECO:0000256" key="4">
    <source>
        <dbReference type="ARBA" id="ARBA00022927"/>
    </source>
</evidence>
<dbReference type="PANTHER" id="PTHR40787">
    <property type="entry name" value="SECRETED PROTEIN"/>
    <property type="match status" value="1"/>
</dbReference>
<evidence type="ECO:0000313" key="8">
    <source>
        <dbReference type="JaponicusDB" id="SJAG_04956"/>
    </source>
</evidence>